<dbReference type="Gene3D" id="1.10.287.1490">
    <property type="match status" value="1"/>
</dbReference>
<evidence type="ECO:0000313" key="5">
    <source>
        <dbReference type="RefSeq" id="XP_022247768.1"/>
    </source>
</evidence>
<evidence type="ECO:0000259" key="3">
    <source>
        <dbReference type="PROSITE" id="PS50245"/>
    </source>
</evidence>
<dbReference type="InterPro" id="IPR036859">
    <property type="entry name" value="CAP-Gly_dom_sf"/>
</dbReference>
<feature type="domain" description="CAP-Gly" evidence="3">
    <location>
        <begin position="238"/>
        <end position="280"/>
    </location>
</feature>
<accession>A0ABM1SVW2</accession>
<evidence type="ECO:0000256" key="1">
    <source>
        <dbReference type="SAM" id="Coils"/>
    </source>
</evidence>
<feature type="compositionally biased region" description="Low complexity" evidence="2">
    <location>
        <begin position="26"/>
        <end position="49"/>
    </location>
</feature>
<dbReference type="SMART" id="SM01052">
    <property type="entry name" value="CAP_GLY"/>
    <property type="match status" value="2"/>
</dbReference>
<dbReference type="Proteomes" id="UP000694941">
    <property type="component" value="Unplaced"/>
</dbReference>
<feature type="region of interest" description="Disordered" evidence="2">
    <location>
        <begin position="190"/>
        <end position="214"/>
    </location>
</feature>
<dbReference type="SUPFAM" id="SSF74924">
    <property type="entry name" value="Cap-Gly domain"/>
    <property type="match status" value="2"/>
</dbReference>
<feature type="domain" description="CAP-Gly" evidence="3">
    <location>
        <begin position="101"/>
        <end position="143"/>
    </location>
</feature>
<sequence length="1069" mass="121967">MATMWSLDDQGTQQQLNRMSQRSSGIKAPTKIAKPTTLPTKTPTTGGTTPAPPHTSPPSIAASADIRSDISDIFAQSTEDFTIGDKIWVNGNKSGYIQYLGETQFAPGQWAGVVLDEPLGKNDGSVGSIRYFQCEPNRGVFVRPYKLSHFPTSPNSVAANDAMQLSLSRASTTHSGGILTSSTTQLPCSSPVISMKDGTTPPGMSSNTTPDDDQVKVGDRVVVNATSGIKIGTLRYLGTTEFAMGQWAGIELDEPQGKNDGSVAGKRYFECVMKYGLFAPIHKLTKAVGDTSIAHFTSSMGPLLQHRTGSHESLISSISSTSSAACGVNRVRLEVTSPTSPQRSSHPSATNNALQEALKEKEDHIEQLLRERDLERAEVARAAGQADKAEQKLAALKIEHQRYVDETQISIIQLHQLLEKAHIEKKEALAQLDDEKRKVEDLQFRIEEESIDKIDLETQSKQEKEKILELERLLHEERQHLRTSDSSNNLDIPGNELLNWHEEEIENLKQNISKVEEKINLLKVKRASERVAASELHEDIVNKDEIILQLEASLENREREVSDLQKTMTELGEDLEQGELRQQKHLQITDESGRKLYDNEEKERETLQKKVELENREAELIRISRDDNSLQPSQMNQEIRDREKQVEELQIQLRGRSQELEKLKDIVNSLQDKKKQEFYKFRNKRNEEVKDLKSKMKVQHEELQKTQENISNLTHTLAGKEQLVNQKETEAEELRQQLEESESQLAQSQAQLQEIQLTVESLQAQTSTSNKSLEIKVQHLQKELDQVKHEKEKVFHKYHVSEKARIKLQKQLDEIMKEKQEHQATVSDRDAQVAKLKAEVGRLQTEFAKHKEELQRKLVITELESQAMQDLHNQFNLQQDALSELQNKLVHVEAERDELYREVLILRGTQEERNQLESRSTTLQQHLGDLKQREFKLIHEFGSECKSLKKNLESTQSLLDGQENSTIKKGQELVAAKEDKTYLQNCRFMLQNVEQQKEQLKNKIMELQLFLARSQANEKVEDMQYKQIKEDKEALQIQIEFLNSVIVDMQTKNDELRSRVKSRRDWKNA</sequence>
<dbReference type="PROSITE" id="PS00845">
    <property type="entry name" value="CAP_GLY_1"/>
    <property type="match status" value="1"/>
</dbReference>
<organism evidence="4 5">
    <name type="scientific">Limulus polyphemus</name>
    <name type="common">Atlantic horseshoe crab</name>
    <dbReference type="NCBI Taxonomy" id="6850"/>
    <lineage>
        <taxon>Eukaryota</taxon>
        <taxon>Metazoa</taxon>
        <taxon>Ecdysozoa</taxon>
        <taxon>Arthropoda</taxon>
        <taxon>Chelicerata</taxon>
        <taxon>Merostomata</taxon>
        <taxon>Xiphosura</taxon>
        <taxon>Limulidae</taxon>
        <taxon>Limulus</taxon>
    </lineage>
</organism>
<dbReference type="InterPro" id="IPR000938">
    <property type="entry name" value="CAP-Gly_domain"/>
</dbReference>
<feature type="coiled-coil region" evidence="1">
    <location>
        <begin position="351"/>
        <end position="1059"/>
    </location>
</feature>
<protein>
    <submittedName>
        <fullName evidence="5">CAP-Gly domain-containing linker protein 1-like isoform X1</fullName>
    </submittedName>
</protein>
<gene>
    <name evidence="5" type="primary">LOC106464373</name>
</gene>
<dbReference type="Gene3D" id="2.30.30.190">
    <property type="entry name" value="CAP Gly-rich-like domain"/>
    <property type="match status" value="2"/>
</dbReference>
<feature type="compositionally biased region" description="Polar residues" evidence="2">
    <location>
        <begin position="9"/>
        <end position="24"/>
    </location>
</feature>
<dbReference type="Pfam" id="PF01302">
    <property type="entry name" value="CAP_GLY"/>
    <property type="match status" value="2"/>
</dbReference>
<name>A0ABM1SVW2_LIMPO</name>
<dbReference type="PROSITE" id="PS50245">
    <property type="entry name" value="CAP_GLY_2"/>
    <property type="match status" value="2"/>
</dbReference>
<evidence type="ECO:0000313" key="4">
    <source>
        <dbReference type="Proteomes" id="UP000694941"/>
    </source>
</evidence>
<feature type="region of interest" description="Disordered" evidence="2">
    <location>
        <begin position="1"/>
        <end position="61"/>
    </location>
</feature>
<keyword evidence="4" id="KW-1185">Reference proteome</keyword>
<dbReference type="GeneID" id="106464373"/>
<reference evidence="5" key="1">
    <citation type="submission" date="2025-08" db="UniProtKB">
        <authorList>
            <consortium name="RefSeq"/>
        </authorList>
    </citation>
    <scope>IDENTIFICATION</scope>
    <source>
        <tissue evidence="5">Muscle</tissue>
    </source>
</reference>
<dbReference type="PANTHER" id="PTHR18916">
    <property type="entry name" value="DYNACTIN 1-RELATED MICROTUBULE-BINDING"/>
    <property type="match status" value="1"/>
</dbReference>
<evidence type="ECO:0000256" key="2">
    <source>
        <dbReference type="SAM" id="MobiDB-lite"/>
    </source>
</evidence>
<proteinExistence type="predicted"/>
<dbReference type="RefSeq" id="XP_022247768.1">
    <property type="nucleotide sequence ID" value="XM_022392060.1"/>
</dbReference>
<dbReference type="PANTHER" id="PTHR18916:SF82">
    <property type="entry name" value="CAP-GLY DOMAIN-CONTAINING PROTEIN"/>
    <property type="match status" value="1"/>
</dbReference>
<keyword evidence="1" id="KW-0175">Coiled coil</keyword>